<proteinExistence type="predicted"/>
<organism evidence="2 3">
    <name type="scientific">Pelagerythrobacter rhizovicinus</name>
    <dbReference type="NCBI Taxonomy" id="2268576"/>
    <lineage>
        <taxon>Bacteria</taxon>
        <taxon>Pseudomonadati</taxon>
        <taxon>Pseudomonadota</taxon>
        <taxon>Alphaproteobacteria</taxon>
        <taxon>Sphingomonadales</taxon>
        <taxon>Erythrobacteraceae</taxon>
        <taxon>Pelagerythrobacter</taxon>
    </lineage>
</organism>
<comment type="caution">
    <text evidence="2">The sequence shown here is derived from an EMBL/GenBank/DDBJ whole genome shotgun (WGS) entry which is preliminary data.</text>
</comment>
<dbReference type="Pfam" id="PF09356">
    <property type="entry name" value="Phage_BR0599"/>
    <property type="match status" value="1"/>
</dbReference>
<keyword evidence="3" id="KW-1185">Reference proteome</keyword>
<dbReference type="InterPro" id="IPR011928">
    <property type="entry name" value="Phage_phiJL001_Gp84"/>
</dbReference>
<reference evidence="2 3" key="1">
    <citation type="submission" date="2019-01" db="EMBL/GenBank/DDBJ databases">
        <title>Altererythrobacter rhizovicinus sp. nov., isolated from the rhizosphere soil of Haloxylon ammodendron.</title>
        <authorList>
            <person name="Li H.-P."/>
            <person name="Gou J.-Y."/>
            <person name="Yao D."/>
            <person name="Han Q.-Q."/>
            <person name="Shao K.-Z."/>
            <person name="Zhao Q."/>
            <person name="Zhang J.-L."/>
        </authorList>
    </citation>
    <scope>NUCLEOTIDE SEQUENCE [LARGE SCALE GENOMIC DNA]</scope>
    <source>
        <strain evidence="2 3">AY-3R</strain>
    </source>
</reference>
<sequence>MSRVFFANELEGVATFWRIHRRDGVTLGFTSHDRDLWFDGVLHRAAPGMLPSALRRTADFSPDSAEVQGPLSHDSIAAEDLAAGRFDQARVEIGAVDWETLDRATLYNGTIGRVAQDGGRFAADLRSAKAALEEDFVPRTSPTCRAEFCGPGCTLSAARFTHEASVEAVDLEAGLVRFSAPSWHLMGGGRVRWIDGPHAGQTMQVLAASAQGLALDRPIGSAVASGMRAALREGCDKRLTTCAGRFANAINFQGEPYLPGNDLLARYPVAP</sequence>
<accession>A0A4Q2KI83</accession>
<feature type="domain" description="Bacteriophage phiJL001 Gp84 C-terminal" evidence="1">
    <location>
        <begin position="188"/>
        <end position="262"/>
    </location>
</feature>
<dbReference type="InterPro" id="IPR018964">
    <property type="entry name" value="Phage_phiJL001_Gp84_C"/>
</dbReference>
<dbReference type="AlphaFoldDB" id="A0A4Q2KI83"/>
<dbReference type="EMBL" id="SDPV01000002">
    <property type="protein sequence ID" value="RXZ64878.1"/>
    <property type="molecule type" value="Genomic_DNA"/>
</dbReference>
<evidence type="ECO:0000259" key="1">
    <source>
        <dbReference type="Pfam" id="PF09356"/>
    </source>
</evidence>
<dbReference type="Proteomes" id="UP000293623">
    <property type="component" value="Unassembled WGS sequence"/>
</dbReference>
<evidence type="ECO:0000313" key="3">
    <source>
        <dbReference type="Proteomes" id="UP000293623"/>
    </source>
</evidence>
<evidence type="ECO:0000313" key="2">
    <source>
        <dbReference type="EMBL" id="RXZ64878.1"/>
    </source>
</evidence>
<dbReference type="NCBIfam" id="TIGR02218">
    <property type="entry name" value="phg_TIGR02218"/>
    <property type="match status" value="1"/>
</dbReference>
<name>A0A4Q2KI83_9SPHN</name>
<dbReference type="Pfam" id="PF09931">
    <property type="entry name" value="Phage_phiJL001_Gp84_N"/>
    <property type="match status" value="1"/>
</dbReference>
<dbReference type="OrthoDB" id="1633386at2"/>
<dbReference type="RefSeq" id="WP_129525184.1">
    <property type="nucleotide sequence ID" value="NZ_SDPV01000002.1"/>
</dbReference>
<gene>
    <name evidence="2" type="ORF">ETX26_13595</name>
</gene>
<protein>
    <submittedName>
        <fullName evidence="2">DUF2163 domain-containing protein</fullName>
    </submittedName>
</protein>